<name>A0A836KMA5_LEIEN</name>
<evidence type="ECO:0000313" key="2">
    <source>
        <dbReference type="Proteomes" id="UP000674179"/>
    </source>
</evidence>
<gene>
    <name evidence="1" type="ORF">CUR178_05874</name>
</gene>
<dbReference type="GeneID" id="94173063"/>
<dbReference type="RefSeq" id="XP_067693552.1">
    <property type="nucleotide sequence ID" value="XM_067837553.1"/>
</dbReference>
<comment type="caution">
    <text evidence="1">The sequence shown here is derived from an EMBL/GenBank/DDBJ whole genome shotgun (WGS) entry which is preliminary data.</text>
</comment>
<protein>
    <submittedName>
        <fullName evidence="1">Uncharacterized protein</fullName>
    </submittedName>
</protein>
<dbReference type="EMBL" id="JAFHKP010000020">
    <property type="protein sequence ID" value="KAG5480739.1"/>
    <property type="molecule type" value="Genomic_DNA"/>
</dbReference>
<dbReference type="KEGG" id="lenr:94173063"/>
<evidence type="ECO:0000313" key="1">
    <source>
        <dbReference type="EMBL" id="KAG5480739.1"/>
    </source>
</evidence>
<dbReference type="OrthoDB" id="267134at2759"/>
<dbReference type="Proteomes" id="UP000674179">
    <property type="component" value="Chromosome 20"/>
</dbReference>
<dbReference type="AlphaFoldDB" id="A0A836KMA5"/>
<organism evidence="1 2">
    <name type="scientific">Leishmania enriettii</name>
    <dbReference type="NCBI Taxonomy" id="5663"/>
    <lineage>
        <taxon>Eukaryota</taxon>
        <taxon>Discoba</taxon>
        <taxon>Euglenozoa</taxon>
        <taxon>Kinetoplastea</taxon>
        <taxon>Metakinetoplastina</taxon>
        <taxon>Trypanosomatida</taxon>
        <taxon>Trypanosomatidae</taxon>
        <taxon>Leishmaniinae</taxon>
        <taxon>Leishmania</taxon>
    </lineage>
</organism>
<keyword evidence="2" id="KW-1185">Reference proteome</keyword>
<reference evidence="1 2" key="1">
    <citation type="submission" date="2021-02" db="EMBL/GenBank/DDBJ databases">
        <title>Leishmania (Mundinia) enrietti genome sequencing and assembly.</title>
        <authorList>
            <person name="Almutairi H."/>
            <person name="Gatherer D."/>
        </authorList>
    </citation>
    <scope>NUCLEOTIDE SEQUENCE [LARGE SCALE GENOMIC DNA]</scope>
    <source>
        <strain evidence="1">CUR178</strain>
    </source>
</reference>
<sequence>MRSVQLSLACSCGLLLTSIDSSQRFALTRHPIPASRIAVSALSCSRRWRTAVAAPSVGHVTPALRRLPTAADAEAELQAWIKSAAGTSSYATSALALSGKSLVLCVTALQLHEAAAVTQDSTKSSTRFTELVHPYLSALAMHIFTRCNSSGKPSAAAVLYADVESSHIRPESLRIAVQYLAHKAFRSSSSSPSVGDGESHIRCDTAAECAEALGAERDLELTLEATLALLAGHQISQVHLAAVAAKEVGTAATTAAMVPHVESTCHYVSHVVALISKPLSSPSAVTISLPPAKRDFWTQTAKQLTSELYVALLYAQSDCTDAQLIRQMFRGLLRRVYGAEGGKFGLSRSLHYMLTVSAPYLLKSFTVIMGILQQQQCAAAERAAAKALAAASKEGSSVSARMYCSRSTASSSDSPCSKNSVCAKARGVVATSGAPSSEKVHRVTLLVLLVAGALYLVSSRTNPLSMAAPSSLSSQRAFATEEQTSDKEAMQTYTKLCAMAASATAPQLK</sequence>
<accession>A0A836KMA5</accession>
<proteinExistence type="predicted"/>